<evidence type="ECO:0000313" key="3">
    <source>
        <dbReference type="Proteomes" id="UP000796761"/>
    </source>
</evidence>
<dbReference type="EMBL" id="SWJQ01001712">
    <property type="protein sequence ID" value="TRZ07597.1"/>
    <property type="molecule type" value="Genomic_DNA"/>
</dbReference>
<reference evidence="2" key="1">
    <citation type="submission" date="2019-04" db="EMBL/GenBank/DDBJ databases">
        <title>Genome assembly of Zosterops borbonicus 15179.</title>
        <authorList>
            <person name="Leroy T."/>
            <person name="Anselmetti Y."/>
            <person name="Tilak M.-K."/>
            <person name="Nabholz B."/>
        </authorList>
    </citation>
    <scope>NUCLEOTIDE SEQUENCE</scope>
    <source>
        <strain evidence="2">HGM_15179</strain>
        <tissue evidence="2">Muscle</tissue>
    </source>
</reference>
<feature type="compositionally biased region" description="Polar residues" evidence="1">
    <location>
        <begin position="1"/>
        <end position="12"/>
    </location>
</feature>
<protein>
    <submittedName>
        <fullName evidence="2">Uncharacterized protein</fullName>
    </submittedName>
</protein>
<dbReference type="Proteomes" id="UP000796761">
    <property type="component" value="Unassembled WGS sequence"/>
</dbReference>
<name>A0A8K1FXJ3_9PASS</name>
<gene>
    <name evidence="2" type="ORF">HGM15179_019513</name>
</gene>
<feature type="non-terminal residue" evidence="2">
    <location>
        <position position="1"/>
    </location>
</feature>
<evidence type="ECO:0000313" key="2">
    <source>
        <dbReference type="EMBL" id="TRZ07597.1"/>
    </source>
</evidence>
<keyword evidence="3" id="KW-1185">Reference proteome</keyword>
<feature type="region of interest" description="Disordered" evidence="1">
    <location>
        <begin position="1"/>
        <end position="91"/>
    </location>
</feature>
<proteinExistence type="predicted"/>
<sequence length="91" mass="10269">SWSIPDSLSSVSIPGDPEEEPSGADVMAAAVPQLQVPERLREGGEPGALLRRDPHHQERPRQPFLRRQRAVPGHRHRERRRRLLPRHPAGA</sequence>
<organism evidence="2 3">
    <name type="scientific">Zosterops borbonicus</name>
    <dbReference type="NCBI Taxonomy" id="364589"/>
    <lineage>
        <taxon>Eukaryota</taxon>
        <taxon>Metazoa</taxon>
        <taxon>Chordata</taxon>
        <taxon>Craniata</taxon>
        <taxon>Vertebrata</taxon>
        <taxon>Euteleostomi</taxon>
        <taxon>Archelosauria</taxon>
        <taxon>Archosauria</taxon>
        <taxon>Dinosauria</taxon>
        <taxon>Saurischia</taxon>
        <taxon>Theropoda</taxon>
        <taxon>Coelurosauria</taxon>
        <taxon>Aves</taxon>
        <taxon>Neognathae</taxon>
        <taxon>Neoaves</taxon>
        <taxon>Telluraves</taxon>
        <taxon>Australaves</taxon>
        <taxon>Passeriformes</taxon>
        <taxon>Sylvioidea</taxon>
        <taxon>Zosteropidae</taxon>
        <taxon>Zosterops</taxon>
    </lineage>
</organism>
<accession>A0A8K1FXJ3</accession>
<comment type="caution">
    <text evidence="2">The sequence shown here is derived from an EMBL/GenBank/DDBJ whole genome shotgun (WGS) entry which is preliminary data.</text>
</comment>
<evidence type="ECO:0000256" key="1">
    <source>
        <dbReference type="SAM" id="MobiDB-lite"/>
    </source>
</evidence>
<feature type="compositionally biased region" description="Basic and acidic residues" evidence="1">
    <location>
        <begin position="38"/>
        <end position="61"/>
    </location>
</feature>
<dbReference type="AlphaFoldDB" id="A0A8K1FXJ3"/>
<feature type="non-terminal residue" evidence="2">
    <location>
        <position position="91"/>
    </location>
</feature>
<feature type="compositionally biased region" description="Basic residues" evidence="1">
    <location>
        <begin position="64"/>
        <end position="85"/>
    </location>
</feature>